<keyword evidence="3" id="KW-0201">Cytochrome c-type biogenesis</keyword>
<dbReference type="EMBL" id="JAXBLV010000002">
    <property type="protein sequence ID" value="MDY3557818.1"/>
    <property type="molecule type" value="Genomic_DNA"/>
</dbReference>
<dbReference type="Pfam" id="PF02683">
    <property type="entry name" value="DsbD_TM"/>
    <property type="match status" value="1"/>
</dbReference>
<feature type="compositionally biased region" description="Pro residues" evidence="6">
    <location>
        <begin position="198"/>
        <end position="207"/>
    </location>
</feature>
<dbReference type="Gene3D" id="3.40.30.10">
    <property type="entry name" value="Glutaredoxin"/>
    <property type="match status" value="1"/>
</dbReference>
<dbReference type="Proteomes" id="UP001272242">
    <property type="component" value="Unassembled WGS sequence"/>
</dbReference>
<feature type="signal peptide" evidence="8">
    <location>
        <begin position="1"/>
        <end position="22"/>
    </location>
</feature>
<evidence type="ECO:0000256" key="3">
    <source>
        <dbReference type="ARBA" id="ARBA00022748"/>
    </source>
</evidence>
<dbReference type="Pfam" id="PF13899">
    <property type="entry name" value="Thioredoxin_7"/>
    <property type="match status" value="1"/>
</dbReference>
<feature type="region of interest" description="Disordered" evidence="6">
    <location>
        <begin position="195"/>
        <end position="230"/>
    </location>
</feature>
<comment type="caution">
    <text evidence="10">The sequence shown here is derived from an EMBL/GenBank/DDBJ whole genome shotgun (WGS) entry which is preliminary data.</text>
</comment>
<name>A0ABU5EVI5_9BACT</name>
<evidence type="ECO:0000259" key="9">
    <source>
        <dbReference type="Pfam" id="PF02683"/>
    </source>
</evidence>
<keyword evidence="11" id="KW-1185">Reference proteome</keyword>
<evidence type="ECO:0000313" key="11">
    <source>
        <dbReference type="Proteomes" id="UP001272242"/>
    </source>
</evidence>
<feature type="transmembrane region" description="Helical" evidence="7">
    <location>
        <begin position="377"/>
        <end position="405"/>
    </location>
</feature>
<dbReference type="InterPro" id="IPR036249">
    <property type="entry name" value="Thioredoxin-like_sf"/>
</dbReference>
<feature type="transmembrane region" description="Helical" evidence="7">
    <location>
        <begin position="305"/>
        <end position="330"/>
    </location>
</feature>
<feature type="transmembrane region" description="Helical" evidence="7">
    <location>
        <begin position="417"/>
        <end position="441"/>
    </location>
</feature>
<sequence length="716" mass="76342">MVRSALPLAAFALFVLAAPAGAQPGIGAKGNLPKEFAARASVSVEVVPAKAKRGETVLIKLTVAPRPEAHAWTYPAFPKDGEEQLSRNTLAFPPPGDLIFIGKLADPAVAWKEKPRDTGLGLDQYTESPVTWELKAVVSPKAAVGPKAVLLEGIRLQVCDARTCIAADSRKLPPAEFTVEDGESTTINAADYAEATKAPPPPAPKEPTPSSAGGTKPTTTAAQDKVAVRKTAKPTDAYAAEMKAFETRVTGAEPPPPPTLWAFVATAAAWGLISLVTPCVFPMIPITVSIFLKQAHGSLGERLKLASVYCLTIITVLGLSAFTLLKFMAWLSTHPVTNVLLGALFFVLALSLFGMYDIGLPNALQKRLQAKQSKGGVVGTIFGALAFTVISFTCVAPFLGGFAGIAGSDSSFTVKEIAGGLAFATAFAAPFFVLALVPGLLKALPRSGGWLDSVKVVMGFLELAAALKFLRTAELRLLPSTEYFTFDLVLGGWVAISFACGLYLLNAYRLPHDEEQPNISVPRLIFALLFLGLSAYLAPALLKFDGKPQRPSGSVYAWVEAFLLPEDKPTESGAEEAWGTDLQEALDASKKSGQPVFVDFTGVTCTNCRINEGNVFPLPAVRDEFRKFEKVKLYTDEVPEPFYAADPGGRARTAEGTANGDFQLAVFKTNQLPLYAVLAPQPDGKVKVFGVYDEGKINDAGKFAAFLKESREKAKR</sequence>
<dbReference type="InterPro" id="IPR003834">
    <property type="entry name" value="Cyt_c_assmbl_TM_dom"/>
</dbReference>
<feature type="domain" description="Cytochrome C biogenesis protein transmembrane" evidence="9">
    <location>
        <begin position="261"/>
        <end position="470"/>
    </location>
</feature>
<evidence type="ECO:0000256" key="5">
    <source>
        <dbReference type="ARBA" id="ARBA00023136"/>
    </source>
</evidence>
<keyword evidence="2 7" id="KW-0812">Transmembrane</keyword>
<organism evidence="10 11">
    <name type="scientific">Gemmata algarum</name>
    <dbReference type="NCBI Taxonomy" id="2975278"/>
    <lineage>
        <taxon>Bacteria</taxon>
        <taxon>Pseudomonadati</taxon>
        <taxon>Planctomycetota</taxon>
        <taxon>Planctomycetia</taxon>
        <taxon>Gemmatales</taxon>
        <taxon>Gemmataceae</taxon>
        <taxon>Gemmata</taxon>
    </lineage>
</organism>
<feature type="transmembrane region" description="Helical" evidence="7">
    <location>
        <begin position="524"/>
        <end position="542"/>
    </location>
</feature>
<evidence type="ECO:0000256" key="4">
    <source>
        <dbReference type="ARBA" id="ARBA00022989"/>
    </source>
</evidence>
<protein>
    <submittedName>
        <fullName evidence="10">Thioredoxin family protein</fullName>
    </submittedName>
</protein>
<feature type="transmembrane region" description="Helical" evidence="7">
    <location>
        <begin position="260"/>
        <end position="284"/>
    </location>
</feature>
<keyword evidence="5 7" id="KW-0472">Membrane</keyword>
<feature type="transmembrane region" description="Helical" evidence="7">
    <location>
        <begin position="483"/>
        <end position="504"/>
    </location>
</feature>
<evidence type="ECO:0000313" key="10">
    <source>
        <dbReference type="EMBL" id="MDY3557818.1"/>
    </source>
</evidence>
<keyword evidence="8" id="KW-0732">Signal</keyword>
<feature type="transmembrane region" description="Helical" evidence="7">
    <location>
        <begin position="336"/>
        <end position="356"/>
    </location>
</feature>
<evidence type="ECO:0000256" key="1">
    <source>
        <dbReference type="ARBA" id="ARBA00004141"/>
    </source>
</evidence>
<evidence type="ECO:0000256" key="2">
    <source>
        <dbReference type="ARBA" id="ARBA00022692"/>
    </source>
</evidence>
<keyword evidence="4 7" id="KW-1133">Transmembrane helix</keyword>
<evidence type="ECO:0000256" key="7">
    <source>
        <dbReference type="SAM" id="Phobius"/>
    </source>
</evidence>
<evidence type="ECO:0000256" key="8">
    <source>
        <dbReference type="SAM" id="SignalP"/>
    </source>
</evidence>
<evidence type="ECO:0000256" key="6">
    <source>
        <dbReference type="SAM" id="MobiDB-lite"/>
    </source>
</evidence>
<reference evidence="11" key="1">
    <citation type="journal article" date="2023" name="Mar. Drugs">
        <title>Gemmata algarum, a Novel Planctomycete Isolated from an Algal Mat, Displays Antimicrobial Activity.</title>
        <authorList>
            <person name="Kumar G."/>
            <person name="Kallscheuer N."/>
            <person name="Kashif M."/>
            <person name="Ahamad S."/>
            <person name="Jagadeeshwari U."/>
            <person name="Pannikurungottu S."/>
            <person name="Haufschild T."/>
            <person name="Kabuu M."/>
            <person name="Sasikala C."/>
            <person name="Jogler C."/>
            <person name="Ramana C."/>
        </authorList>
    </citation>
    <scope>NUCLEOTIDE SEQUENCE [LARGE SCALE GENOMIC DNA]</scope>
    <source>
        <strain evidence="11">JC673</strain>
    </source>
</reference>
<dbReference type="SUPFAM" id="SSF52833">
    <property type="entry name" value="Thioredoxin-like"/>
    <property type="match status" value="1"/>
</dbReference>
<dbReference type="PANTHER" id="PTHR32234">
    <property type="entry name" value="THIOL:DISULFIDE INTERCHANGE PROTEIN DSBD"/>
    <property type="match status" value="1"/>
</dbReference>
<gene>
    <name evidence="10" type="ORF">R5W23_003083</name>
</gene>
<comment type="subcellular location">
    <subcellularLocation>
        <location evidence="1">Membrane</location>
        <topology evidence="1">Multi-pass membrane protein</topology>
    </subcellularLocation>
</comment>
<proteinExistence type="predicted"/>
<dbReference type="PANTHER" id="PTHR32234:SF0">
    <property type="entry name" value="THIOL:DISULFIDE INTERCHANGE PROTEIN DSBD"/>
    <property type="match status" value="1"/>
</dbReference>
<feature type="chain" id="PRO_5047219959" evidence="8">
    <location>
        <begin position="23"/>
        <end position="716"/>
    </location>
</feature>
<accession>A0ABU5EVI5</accession>
<dbReference type="RefSeq" id="WP_320684841.1">
    <property type="nucleotide sequence ID" value="NZ_JAXBLV010000002.1"/>
</dbReference>
<feature type="transmembrane region" description="Helical" evidence="7">
    <location>
        <begin position="453"/>
        <end position="471"/>
    </location>
</feature>